<dbReference type="PROSITE" id="PS00794">
    <property type="entry name" value="HPPK"/>
    <property type="match status" value="1"/>
</dbReference>
<gene>
    <name evidence="10" type="ORF">FHR33_005705</name>
</gene>
<dbReference type="GO" id="GO:0016301">
    <property type="term" value="F:kinase activity"/>
    <property type="evidence" value="ECO:0007669"/>
    <property type="project" value="UniProtKB-KW"/>
</dbReference>
<evidence type="ECO:0000256" key="4">
    <source>
        <dbReference type="ARBA" id="ARBA00022679"/>
    </source>
</evidence>
<dbReference type="RefSeq" id="WP_183653705.1">
    <property type="nucleotide sequence ID" value="NZ_BAAAXX010000027.1"/>
</dbReference>
<evidence type="ECO:0000313" key="10">
    <source>
        <dbReference type="EMBL" id="MBB3729845.1"/>
    </source>
</evidence>
<dbReference type="InterPro" id="IPR035907">
    <property type="entry name" value="Hppk_sf"/>
</dbReference>
<evidence type="ECO:0000313" key="11">
    <source>
        <dbReference type="Proteomes" id="UP000579945"/>
    </source>
</evidence>
<evidence type="ECO:0000256" key="8">
    <source>
        <dbReference type="ARBA" id="ARBA00022909"/>
    </source>
</evidence>
<sequence>MRVVLALGSNLEPRFETLQGALDSLFDAPGLRFVAVSPVYETDPVGGPDGQKPYLNAVVVAESKLSPETLLDRAQSVENAFGRVRAERWGPRTLDVDVIVAGDIISDDPALTLPHPRAHERAFVLVPWSKADPDAVLPGRGPVADLLAGLDRSGVRLREDLKLQGPD</sequence>
<dbReference type="NCBIfam" id="TIGR01498">
    <property type="entry name" value="folK"/>
    <property type="match status" value="1"/>
</dbReference>
<comment type="caution">
    <text evidence="10">The sequence shown here is derived from an EMBL/GenBank/DDBJ whole genome shotgun (WGS) entry which is preliminary data.</text>
</comment>
<evidence type="ECO:0000256" key="5">
    <source>
        <dbReference type="ARBA" id="ARBA00022741"/>
    </source>
</evidence>
<dbReference type="EMBL" id="JACIBV010000001">
    <property type="protein sequence ID" value="MBB3729845.1"/>
    <property type="molecule type" value="Genomic_DNA"/>
</dbReference>
<keyword evidence="4 10" id="KW-0808">Transferase</keyword>
<dbReference type="Pfam" id="PF01288">
    <property type="entry name" value="HPPK"/>
    <property type="match status" value="1"/>
</dbReference>
<dbReference type="PANTHER" id="PTHR43071">
    <property type="entry name" value="2-AMINO-4-HYDROXY-6-HYDROXYMETHYLDIHYDROPTERIDINE PYROPHOSPHOKINASE"/>
    <property type="match status" value="1"/>
</dbReference>
<dbReference type="GeneID" id="95392023"/>
<keyword evidence="6 10" id="KW-0418">Kinase</keyword>
<evidence type="ECO:0000259" key="9">
    <source>
        <dbReference type="PROSITE" id="PS00794"/>
    </source>
</evidence>
<keyword evidence="11" id="KW-1185">Reference proteome</keyword>
<dbReference type="EC" id="2.7.6.3" evidence="3"/>
<evidence type="ECO:0000256" key="6">
    <source>
        <dbReference type="ARBA" id="ARBA00022777"/>
    </source>
</evidence>
<protein>
    <recommendedName>
        <fullName evidence="3">2-amino-4-hydroxy-6-hydroxymethyldihydropteridine diphosphokinase</fullName>
        <ecNumber evidence="3">2.7.6.3</ecNumber>
    </recommendedName>
</protein>
<dbReference type="Gene3D" id="3.30.70.560">
    <property type="entry name" value="7,8-Dihydro-6-hydroxymethylpterin-pyrophosphokinase HPPK"/>
    <property type="match status" value="1"/>
</dbReference>
<dbReference type="GO" id="GO:0005524">
    <property type="term" value="F:ATP binding"/>
    <property type="evidence" value="ECO:0007669"/>
    <property type="project" value="UniProtKB-KW"/>
</dbReference>
<keyword evidence="8" id="KW-0289">Folate biosynthesis</keyword>
<evidence type="ECO:0000256" key="1">
    <source>
        <dbReference type="ARBA" id="ARBA00000198"/>
    </source>
</evidence>
<keyword evidence="7" id="KW-0067">ATP-binding</keyword>
<reference evidence="10 11" key="1">
    <citation type="submission" date="2020-08" db="EMBL/GenBank/DDBJ databases">
        <title>Sequencing the genomes of 1000 actinobacteria strains.</title>
        <authorList>
            <person name="Klenk H.-P."/>
        </authorList>
    </citation>
    <scope>NUCLEOTIDE SEQUENCE [LARGE SCALE GENOMIC DNA]</scope>
    <source>
        <strain evidence="10 11">DSM 44320</strain>
    </source>
</reference>
<dbReference type="PANTHER" id="PTHR43071:SF1">
    <property type="entry name" value="2-AMINO-4-HYDROXY-6-HYDROXYMETHYLDIHYDROPTERIDINE PYROPHOSPHOKINASE"/>
    <property type="match status" value="1"/>
</dbReference>
<keyword evidence="5" id="KW-0547">Nucleotide-binding</keyword>
<evidence type="ECO:0000256" key="2">
    <source>
        <dbReference type="ARBA" id="ARBA00005051"/>
    </source>
</evidence>
<dbReference type="InterPro" id="IPR000550">
    <property type="entry name" value="Hppk"/>
</dbReference>
<dbReference type="AlphaFoldDB" id="A0A7W5V9Z7"/>
<feature type="domain" description="7,8-dihydro-6-hydroxymethylpterin-pyrophosphokinase" evidence="9">
    <location>
        <begin position="88"/>
        <end position="99"/>
    </location>
</feature>
<dbReference type="UniPathway" id="UPA00077">
    <property type="reaction ID" value="UER00155"/>
</dbReference>
<proteinExistence type="predicted"/>
<dbReference type="Proteomes" id="UP000579945">
    <property type="component" value="Unassembled WGS sequence"/>
</dbReference>
<organism evidence="10 11">
    <name type="scientific">Nonomuraea dietziae</name>
    <dbReference type="NCBI Taxonomy" id="65515"/>
    <lineage>
        <taxon>Bacteria</taxon>
        <taxon>Bacillati</taxon>
        <taxon>Actinomycetota</taxon>
        <taxon>Actinomycetes</taxon>
        <taxon>Streptosporangiales</taxon>
        <taxon>Streptosporangiaceae</taxon>
        <taxon>Nonomuraea</taxon>
    </lineage>
</organism>
<dbReference type="GO" id="GO:0046656">
    <property type="term" value="P:folic acid biosynthetic process"/>
    <property type="evidence" value="ECO:0007669"/>
    <property type="project" value="UniProtKB-KW"/>
</dbReference>
<dbReference type="GO" id="GO:0046654">
    <property type="term" value="P:tetrahydrofolate biosynthetic process"/>
    <property type="evidence" value="ECO:0007669"/>
    <property type="project" value="UniProtKB-UniPathway"/>
</dbReference>
<name>A0A7W5V9Z7_9ACTN</name>
<dbReference type="SUPFAM" id="SSF55083">
    <property type="entry name" value="6-hydroxymethyl-7,8-dihydropterin pyrophosphokinase, HPPK"/>
    <property type="match status" value="1"/>
</dbReference>
<dbReference type="GO" id="GO:0003848">
    <property type="term" value="F:2-amino-4-hydroxy-6-hydroxymethyldihydropteridine diphosphokinase activity"/>
    <property type="evidence" value="ECO:0007669"/>
    <property type="project" value="UniProtKB-EC"/>
</dbReference>
<evidence type="ECO:0000256" key="3">
    <source>
        <dbReference type="ARBA" id="ARBA00013253"/>
    </source>
</evidence>
<comment type="pathway">
    <text evidence="2">Cofactor biosynthesis; tetrahydrofolate biosynthesis; 2-amino-4-hydroxy-6-hydroxymethyl-7,8-dihydropteridine diphosphate from 7,8-dihydroneopterin triphosphate: step 4/4.</text>
</comment>
<accession>A0A7W5V9Z7</accession>
<evidence type="ECO:0000256" key="7">
    <source>
        <dbReference type="ARBA" id="ARBA00022840"/>
    </source>
</evidence>
<comment type="catalytic activity">
    <reaction evidence="1">
        <text>6-hydroxymethyl-7,8-dihydropterin + ATP = (7,8-dihydropterin-6-yl)methyl diphosphate + AMP + H(+)</text>
        <dbReference type="Rhea" id="RHEA:11412"/>
        <dbReference type="ChEBI" id="CHEBI:15378"/>
        <dbReference type="ChEBI" id="CHEBI:30616"/>
        <dbReference type="ChEBI" id="CHEBI:44841"/>
        <dbReference type="ChEBI" id="CHEBI:72950"/>
        <dbReference type="ChEBI" id="CHEBI:456215"/>
        <dbReference type="EC" id="2.7.6.3"/>
    </reaction>
</comment>
<dbReference type="CDD" id="cd00483">
    <property type="entry name" value="HPPK"/>
    <property type="match status" value="1"/>
</dbReference>